<keyword evidence="2" id="KW-1185">Reference proteome</keyword>
<dbReference type="RefSeq" id="WP_282198168.1">
    <property type="nucleotide sequence ID" value="NZ_BOQE01000001.1"/>
</dbReference>
<sequence length="191" mass="22437">MDNAIVIFRNISGRIALQELLDWKRKVQALGIYVDEKARGKAIILHLHHEDDDLVFYLYEQSGEYQLHIEYMRVKIGDGRMLKALESMIESLKLHAEKYYTGRSVLYRTLYVNGIIMDEGVFVERKIPPDWDLRIMREALMGHIYIALEQYMDAKKKGDTQLVQELHQRLCTFVEEVAQVDQVLNSDRFNS</sequence>
<dbReference type="Proteomes" id="UP001057291">
    <property type="component" value="Unassembled WGS sequence"/>
</dbReference>
<proteinExistence type="predicted"/>
<comment type="caution">
    <text evidence="1">The sequence shown here is derived from an EMBL/GenBank/DDBJ whole genome shotgun (WGS) entry which is preliminary data.</text>
</comment>
<evidence type="ECO:0000313" key="2">
    <source>
        <dbReference type="Proteomes" id="UP001057291"/>
    </source>
</evidence>
<gene>
    <name evidence="1" type="ORF">DNHGIG_04660</name>
</gene>
<evidence type="ECO:0008006" key="3">
    <source>
        <dbReference type="Google" id="ProtNLM"/>
    </source>
</evidence>
<name>A0AAV4LAQ6_9BACL</name>
<reference evidence="1" key="1">
    <citation type="journal article" date="2023" name="Int. J. Syst. Evol. Microbiol.">
        <title>Collibacillus ludicampi gen. nov., sp. nov., a new soil bacterium of the family Alicyclobacillaceae.</title>
        <authorList>
            <person name="Jojima T."/>
            <person name="Ioku Y."/>
            <person name="Fukuta Y."/>
            <person name="Shirasaka N."/>
            <person name="Matsumura Y."/>
            <person name="Mori M."/>
        </authorList>
    </citation>
    <scope>NUCLEOTIDE SEQUENCE</scope>
    <source>
        <strain evidence="1">TP075</strain>
    </source>
</reference>
<accession>A0AAV4LAQ6</accession>
<organism evidence="1 2">
    <name type="scientific">Collibacillus ludicampi</name>
    <dbReference type="NCBI Taxonomy" id="2771369"/>
    <lineage>
        <taxon>Bacteria</taxon>
        <taxon>Bacillati</taxon>
        <taxon>Bacillota</taxon>
        <taxon>Bacilli</taxon>
        <taxon>Bacillales</taxon>
        <taxon>Alicyclobacillaceae</taxon>
        <taxon>Collibacillus</taxon>
    </lineage>
</organism>
<evidence type="ECO:0000313" key="1">
    <source>
        <dbReference type="EMBL" id="GIM44917.1"/>
    </source>
</evidence>
<dbReference type="EMBL" id="BOQE01000001">
    <property type="protein sequence ID" value="GIM44917.1"/>
    <property type="molecule type" value="Genomic_DNA"/>
</dbReference>
<dbReference type="AlphaFoldDB" id="A0AAV4LAQ6"/>
<protein>
    <recommendedName>
        <fullName evidence="3">IDEAL domain-containing protein</fullName>
    </recommendedName>
</protein>